<proteinExistence type="inferred from homology"/>
<evidence type="ECO:0000256" key="5">
    <source>
        <dbReference type="SAM" id="Coils"/>
    </source>
</evidence>
<dbReference type="InterPro" id="IPR007146">
    <property type="entry name" value="Sas10/Utp3/C1D"/>
</dbReference>
<dbReference type="Pfam" id="PF09368">
    <property type="entry name" value="Sas10"/>
    <property type="match status" value="1"/>
</dbReference>
<accession>A0A2T3AF68</accession>
<feature type="coiled-coil region" evidence="5">
    <location>
        <begin position="141"/>
        <end position="168"/>
    </location>
</feature>
<evidence type="ECO:0000256" key="4">
    <source>
        <dbReference type="ARBA" id="ARBA00023242"/>
    </source>
</evidence>
<reference evidence="8 9" key="1">
    <citation type="journal article" date="2018" name="Mycol. Prog.">
        <title>Coniella lustricola, a new species from submerged detritus.</title>
        <authorList>
            <person name="Raudabaugh D.B."/>
            <person name="Iturriaga T."/>
            <person name="Carver A."/>
            <person name="Mondo S."/>
            <person name="Pangilinan J."/>
            <person name="Lipzen A."/>
            <person name="He G."/>
            <person name="Amirebrahimi M."/>
            <person name="Grigoriev I.V."/>
            <person name="Miller A.N."/>
        </authorList>
    </citation>
    <scope>NUCLEOTIDE SEQUENCE [LARGE SCALE GENOMIC DNA]</scope>
    <source>
        <strain evidence="8 9">B22-T-1</strain>
    </source>
</reference>
<comment type="similarity">
    <text evidence="2">Belongs to the SAS10 family.</text>
</comment>
<evidence type="ECO:0000313" key="8">
    <source>
        <dbReference type="EMBL" id="PSR94410.1"/>
    </source>
</evidence>
<dbReference type="Pfam" id="PF04000">
    <property type="entry name" value="Sas10_Utp3"/>
    <property type="match status" value="1"/>
</dbReference>
<feature type="compositionally biased region" description="Basic and acidic residues" evidence="6">
    <location>
        <begin position="353"/>
        <end position="365"/>
    </location>
</feature>
<name>A0A2T3AF68_9PEZI</name>
<feature type="compositionally biased region" description="Basic and acidic residues" evidence="6">
    <location>
        <begin position="497"/>
        <end position="506"/>
    </location>
</feature>
<feature type="compositionally biased region" description="Basic residues" evidence="6">
    <location>
        <begin position="568"/>
        <end position="584"/>
    </location>
</feature>
<dbReference type="GO" id="GO:0000462">
    <property type="term" value="P:maturation of SSU-rRNA from tricistronic rRNA transcript (SSU-rRNA, 5.8S rRNA, LSU-rRNA)"/>
    <property type="evidence" value="ECO:0007669"/>
    <property type="project" value="TreeGrafter"/>
</dbReference>
<feature type="region of interest" description="Disordered" evidence="6">
    <location>
        <begin position="391"/>
        <end position="414"/>
    </location>
</feature>
<gene>
    <name evidence="8" type="ORF">BD289DRAFT_427440</name>
</gene>
<dbReference type="FunCoup" id="A0A2T3AF68">
    <property type="interactions" value="359"/>
</dbReference>
<feature type="region of interest" description="Disordered" evidence="6">
    <location>
        <begin position="1"/>
        <end position="23"/>
    </location>
</feature>
<sequence length="626" mass="70414">MAKKRKASRAPGPAGPKDLDPADARLAIRTYEDVADDQEQYFLDKDKIMLEDEERLSKRPRTTDDRIDEFLEASDEEVLRQDDTESEDDDEYQELQRTAKALAKRNKKKGKAGDEDEEQAGEESGGDDGYWGDSKKEYYNADAIETEADALEEEAEAKRLQKKKVADMDEADFIFDEDEWAAPAAADEATEDGADVVTEELKEIEVTEDMDATERYRLLQTRYPEFVPLVEEFQRLQPELAQAQQDARGKPTKSLQVARHWTLGCYVASLASYFAMLTSPSREASEPRVSLSPVELRDHEIMDTLVRCREAWQQIKDIKPVQTETTDLGFDSAEDVISTDSQEVKPLKKTKKKAEANGDNKKKMKAEKEKLAKMKAVEASLADLDSLVTKPKKSKKVKTAAPVQDNHSDFGEEDALDARTAADKAAKKKSLRFYTSQIVQKASRRADAGRDAGGDLDIPYRERLRDRAARLNAEAERRGKKDSKHGIELGDDDASSGDEKVAKQVRGNEDDYYDMIAHRTKAKKDDKTARKEALAAASIADRVVEVETVGEDGKRKINYQIEKNKGLAPKRKKDVRNPRVKKRKKYEEKQKKLRSMKAVYKGGEGPGGYQGETTGIKTGLIKSVKL</sequence>
<dbReference type="InParanoid" id="A0A2T3AF68"/>
<dbReference type="AlphaFoldDB" id="A0A2T3AF68"/>
<dbReference type="InterPro" id="IPR018972">
    <property type="entry name" value="Sas10_C_dom"/>
</dbReference>
<feature type="domain" description="Sas10 C-terminal" evidence="7">
    <location>
        <begin position="551"/>
        <end position="626"/>
    </location>
</feature>
<keyword evidence="9" id="KW-1185">Reference proteome</keyword>
<dbReference type="STRING" id="2025994.A0A2T3AF68"/>
<dbReference type="EMBL" id="KZ678398">
    <property type="protein sequence ID" value="PSR94410.1"/>
    <property type="molecule type" value="Genomic_DNA"/>
</dbReference>
<feature type="compositionally biased region" description="Acidic residues" evidence="6">
    <location>
        <begin position="84"/>
        <end position="93"/>
    </location>
</feature>
<dbReference type="PANTHER" id="PTHR13237">
    <property type="entry name" value="SOMETHING ABOUT SILENCING PROTEIN 10-RELATED"/>
    <property type="match status" value="1"/>
</dbReference>
<protein>
    <submittedName>
        <fullName evidence="8">Sas10 C-terminal domain-domain-containing protein</fullName>
    </submittedName>
</protein>
<keyword evidence="3" id="KW-0597">Phosphoprotein</keyword>
<feature type="region of interest" description="Disordered" evidence="6">
    <location>
        <begin position="439"/>
        <end position="506"/>
    </location>
</feature>
<evidence type="ECO:0000313" key="9">
    <source>
        <dbReference type="Proteomes" id="UP000241462"/>
    </source>
</evidence>
<comment type="subcellular location">
    <subcellularLocation>
        <location evidence="1">Nucleus</location>
    </subcellularLocation>
</comment>
<keyword evidence="5" id="KW-0175">Coiled coil</keyword>
<dbReference type="Proteomes" id="UP000241462">
    <property type="component" value="Unassembled WGS sequence"/>
</dbReference>
<feature type="compositionally biased region" description="Basic and acidic residues" evidence="6">
    <location>
        <begin position="51"/>
        <end position="69"/>
    </location>
</feature>
<feature type="region of interest" description="Disordered" evidence="6">
    <location>
        <begin position="563"/>
        <end position="614"/>
    </location>
</feature>
<feature type="compositionally biased region" description="Acidic residues" evidence="6">
    <location>
        <begin position="114"/>
        <end position="126"/>
    </location>
</feature>
<evidence type="ECO:0000256" key="1">
    <source>
        <dbReference type="ARBA" id="ARBA00004123"/>
    </source>
</evidence>
<dbReference type="GO" id="GO:0032040">
    <property type="term" value="C:small-subunit processome"/>
    <property type="evidence" value="ECO:0007669"/>
    <property type="project" value="TreeGrafter"/>
</dbReference>
<dbReference type="OrthoDB" id="1924577at2759"/>
<evidence type="ECO:0000256" key="3">
    <source>
        <dbReference type="ARBA" id="ARBA00022553"/>
    </source>
</evidence>
<evidence type="ECO:0000256" key="2">
    <source>
        <dbReference type="ARBA" id="ARBA00010979"/>
    </source>
</evidence>
<evidence type="ECO:0000259" key="7">
    <source>
        <dbReference type="Pfam" id="PF09368"/>
    </source>
</evidence>
<evidence type="ECO:0000256" key="6">
    <source>
        <dbReference type="SAM" id="MobiDB-lite"/>
    </source>
</evidence>
<dbReference type="PANTHER" id="PTHR13237:SF8">
    <property type="entry name" value="SOMETHING ABOUT SILENCING PROTEIN 10"/>
    <property type="match status" value="1"/>
</dbReference>
<organism evidence="8 9">
    <name type="scientific">Coniella lustricola</name>
    <dbReference type="NCBI Taxonomy" id="2025994"/>
    <lineage>
        <taxon>Eukaryota</taxon>
        <taxon>Fungi</taxon>
        <taxon>Dikarya</taxon>
        <taxon>Ascomycota</taxon>
        <taxon>Pezizomycotina</taxon>
        <taxon>Sordariomycetes</taxon>
        <taxon>Sordariomycetidae</taxon>
        <taxon>Diaporthales</taxon>
        <taxon>Schizoparmaceae</taxon>
        <taxon>Coniella</taxon>
    </lineage>
</organism>
<feature type="region of interest" description="Disordered" evidence="6">
    <location>
        <begin position="342"/>
        <end position="365"/>
    </location>
</feature>
<keyword evidence="4" id="KW-0539">Nucleus</keyword>
<feature type="compositionally biased region" description="Basic and acidic residues" evidence="6">
    <location>
        <begin position="444"/>
        <end position="488"/>
    </location>
</feature>
<feature type="region of interest" description="Disordered" evidence="6">
    <location>
        <begin position="51"/>
        <end position="134"/>
    </location>
</feature>